<evidence type="ECO:0000313" key="3">
    <source>
        <dbReference type="Proteomes" id="UP000007058"/>
    </source>
</evidence>
<name>Q2W1I3_PARM1</name>
<feature type="compositionally biased region" description="Pro residues" evidence="1">
    <location>
        <begin position="31"/>
        <end position="70"/>
    </location>
</feature>
<dbReference type="AlphaFoldDB" id="Q2W1I3"/>
<keyword evidence="3" id="KW-1185">Reference proteome</keyword>
<gene>
    <name evidence="2" type="ordered locus">amb3488</name>
</gene>
<dbReference type="KEGG" id="mag:amb3488"/>
<protein>
    <submittedName>
        <fullName evidence="2">Submaxillary gland androgen regulated protein 1</fullName>
    </submittedName>
</protein>
<evidence type="ECO:0000256" key="1">
    <source>
        <dbReference type="SAM" id="MobiDB-lite"/>
    </source>
</evidence>
<sequence length="85" mass="9059">MPRAPLAPPDPPGMARRRRSWPLRMKSSISGPPPKPPPLPPPPPGRLPPPLPHGPPPLPPPPPQGPPPPRGFQAMNRPFVEVSVA</sequence>
<feature type="compositionally biased region" description="Pro residues" evidence="1">
    <location>
        <begin position="1"/>
        <end position="12"/>
    </location>
</feature>
<accession>Q2W1I3</accession>
<reference evidence="2 3" key="1">
    <citation type="journal article" date="2005" name="DNA Res.">
        <title>Complete genome sequence of the facultative anaerobic magnetotactic bacterium Magnetospirillum sp. strain AMB-1.</title>
        <authorList>
            <person name="Matsunaga T."/>
            <person name="Okamura Y."/>
            <person name="Fukuda Y."/>
            <person name="Wahyudi A.T."/>
            <person name="Murase Y."/>
            <person name="Takeyama H."/>
        </authorList>
    </citation>
    <scope>NUCLEOTIDE SEQUENCE [LARGE SCALE GENOMIC DNA]</scope>
    <source>
        <strain evidence="3">ATCC 700264 / AMB-1</strain>
    </source>
</reference>
<evidence type="ECO:0000313" key="2">
    <source>
        <dbReference type="EMBL" id="BAE52292.1"/>
    </source>
</evidence>
<dbReference type="STRING" id="342108.amb3488"/>
<dbReference type="HOGENOM" id="CLU_2508789_0_0_5"/>
<organism evidence="2 3">
    <name type="scientific">Paramagnetospirillum magneticum (strain ATCC 700264 / AMB-1)</name>
    <name type="common">Magnetospirillum magneticum</name>
    <dbReference type="NCBI Taxonomy" id="342108"/>
    <lineage>
        <taxon>Bacteria</taxon>
        <taxon>Pseudomonadati</taxon>
        <taxon>Pseudomonadota</taxon>
        <taxon>Alphaproteobacteria</taxon>
        <taxon>Rhodospirillales</taxon>
        <taxon>Magnetospirillaceae</taxon>
        <taxon>Paramagnetospirillum</taxon>
    </lineage>
</organism>
<dbReference type="Proteomes" id="UP000007058">
    <property type="component" value="Chromosome"/>
</dbReference>
<feature type="region of interest" description="Disordered" evidence="1">
    <location>
        <begin position="1"/>
        <end position="85"/>
    </location>
</feature>
<dbReference type="EMBL" id="AP007255">
    <property type="protein sequence ID" value="BAE52292.1"/>
    <property type="molecule type" value="Genomic_DNA"/>
</dbReference>
<proteinExistence type="predicted"/>